<dbReference type="STRING" id="576137.A0A1L7XRX1"/>
<reference evidence="2 3" key="1">
    <citation type="submission" date="2016-03" db="EMBL/GenBank/DDBJ databases">
        <authorList>
            <person name="Ploux O."/>
        </authorList>
    </citation>
    <scope>NUCLEOTIDE SEQUENCE [LARGE SCALE GENOMIC DNA]</scope>
    <source>
        <strain evidence="2 3">UAMH 11012</strain>
    </source>
</reference>
<dbReference type="InterPro" id="IPR010730">
    <property type="entry name" value="HET"/>
</dbReference>
<protein>
    <recommendedName>
        <fullName evidence="1">Heterokaryon incompatibility domain-containing protein</fullName>
    </recommendedName>
</protein>
<evidence type="ECO:0000313" key="3">
    <source>
        <dbReference type="Proteomes" id="UP000184330"/>
    </source>
</evidence>
<dbReference type="AlphaFoldDB" id="A0A1L7XRX1"/>
<name>A0A1L7XRX1_9HELO</name>
<accession>A0A1L7XRX1</accession>
<organism evidence="2 3">
    <name type="scientific">Phialocephala subalpina</name>
    <dbReference type="NCBI Taxonomy" id="576137"/>
    <lineage>
        <taxon>Eukaryota</taxon>
        <taxon>Fungi</taxon>
        <taxon>Dikarya</taxon>
        <taxon>Ascomycota</taxon>
        <taxon>Pezizomycotina</taxon>
        <taxon>Leotiomycetes</taxon>
        <taxon>Helotiales</taxon>
        <taxon>Mollisiaceae</taxon>
        <taxon>Phialocephala</taxon>
        <taxon>Phialocephala fortinii species complex</taxon>
    </lineage>
</organism>
<dbReference type="Pfam" id="PF06985">
    <property type="entry name" value="HET"/>
    <property type="match status" value="1"/>
</dbReference>
<dbReference type="OrthoDB" id="5362512at2759"/>
<feature type="domain" description="Heterokaryon incompatibility" evidence="1">
    <location>
        <begin position="173"/>
        <end position="308"/>
    </location>
</feature>
<proteinExistence type="predicted"/>
<evidence type="ECO:0000259" key="1">
    <source>
        <dbReference type="Pfam" id="PF06985"/>
    </source>
</evidence>
<keyword evidence="3" id="KW-1185">Reference proteome</keyword>
<dbReference type="EMBL" id="FJOG01000047">
    <property type="protein sequence ID" value="CZR67745.1"/>
    <property type="molecule type" value="Genomic_DNA"/>
</dbReference>
<dbReference type="PANTHER" id="PTHR33112">
    <property type="entry name" value="DOMAIN PROTEIN, PUTATIVE-RELATED"/>
    <property type="match status" value="1"/>
</dbReference>
<sequence length="607" mass="68840">MNGAATCDYLCAACKNIFSDGALDRLSKGSPNTEWKIHSTLSSIIRTELDGCRLCNLILSSDERLRKEHTAEGNLVSSTTESSWNWACTTRLALVSDEILSFCARLEIRIKHFSVGLTIVLSSRSVQNIIGRRTASPGSISPEKRLPTRLLDVSNPDHLRVIETDHLPASTIYLTLSHRWGSGHSMSLTTKTYDAFSKSTPLSLLPRTFRETIELTRLLGVHYLWIDSLCIIQDSQEDWLHESSMMGEVYAHDDYWLPRLISSSLWTNDDATPRDYIVYPDFDPAYPEVWKNLVEETPLGERGWVLQERILSPRVVHFAANQCFWECCQDTAGELFPKETFRHDGFLKKIVASVPPDHEAFPQNQAVLYTYWDAMVEKYSRCDLSFESDKLVAFAGLAQRACRQLNLGPSEYMAGLWRPTIAQGLLWRVARYDPRRRAVTGRGPSWSWISREGTVYTFSEEVRLWETEKCHIDILDHEMCHGGDPFGQVKGGRLVVRGSIFSDLSPFLKEGPRWGKDDEVDYPVSYFLLVLTHRTDHPMDGCSTVISGIVLVPTGAKRGQFRRVGAMLNHEIRDLEALVKNGKNHKLLDSSLYQEADSEKGFVIELV</sequence>
<gene>
    <name evidence="2" type="ORF">PAC_17644</name>
</gene>
<dbReference type="PANTHER" id="PTHR33112:SF8">
    <property type="entry name" value="HETEROKARYON INCOMPATIBILITY DOMAIN-CONTAINING PROTEIN"/>
    <property type="match status" value="1"/>
</dbReference>
<dbReference type="Proteomes" id="UP000184330">
    <property type="component" value="Unassembled WGS sequence"/>
</dbReference>
<evidence type="ECO:0000313" key="2">
    <source>
        <dbReference type="EMBL" id="CZR67745.1"/>
    </source>
</evidence>